<evidence type="ECO:0000256" key="3">
    <source>
        <dbReference type="PROSITE-ProRule" id="PRU01363"/>
    </source>
</evidence>
<gene>
    <name evidence="6" type="ORF">LTR78_005364</name>
</gene>
<keyword evidence="1" id="KW-0596">Phosphopantetheine</keyword>
<proteinExistence type="predicted"/>
<dbReference type="AlphaFoldDB" id="A0AAE0WMU4"/>
<protein>
    <recommendedName>
        <fullName evidence="5">PKS/mFAS DH domain-containing protein</fullName>
    </recommendedName>
</protein>
<evidence type="ECO:0000256" key="1">
    <source>
        <dbReference type="ARBA" id="ARBA00022450"/>
    </source>
</evidence>
<keyword evidence="2" id="KW-0597">Phosphoprotein</keyword>
<sequence>MSKHVHFSGPTTTTHQPTTIHLLGQSQPTTRRLSPACQQIVSETFTDTTANLTIRSCLADSALYPIITGHKCNHVPLVPSSLHADMAMTAAEYIWTVLHPKTEVPGIDVQHMEVLKPFIAQLPQEGEGQWIEMVVSGDLPVATMSAEAVGGTITCTFHSVHADGSADKMAHRASCTVRYEDKASWKKEWSRYTHMVQNSISMLRDRATNGGAHIMQSGLAYKVFESFVTYDQQYRGMNEVVFDGLEGTATITFKTKPGDYTTSIHMDNSCHLSGFLCNALDAEDGQDSVYVSEGWEGMKCFDLDFLRKPQMVGTKMVSYVRMQAQGKDVLCGDVYTFLDGEVAIVWEGIKFKRVPRRVVNIFLPPPKH</sequence>
<dbReference type="NCBIfam" id="TIGR04532">
    <property type="entry name" value="PT_fungal_PKS"/>
    <property type="match status" value="1"/>
</dbReference>
<dbReference type="InterPro" id="IPR030918">
    <property type="entry name" value="PT_fungal_PKS"/>
</dbReference>
<evidence type="ECO:0000256" key="2">
    <source>
        <dbReference type="ARBA" id="ARBA00022553"/>
    </source>
</evidence>
<evidence type="ECO:0000313" key="7">
    <source>
        <dbReference type="Proteomes" id="UP001274830"/>
    </source>
</evidence>
<evidence type="ECO:0000313" key="6">
    <source>
        <dbReference type="EMBL" id="KAK3674642.1"/>
    </source>
</evidence>
<keyword evidence="7" id="KW-1185">Reference proteome</keyword>
<feature type="region of interest" description="C-terminal hotdog fold" evidence="3">
    <location>
        <begin position="208"/>
        <end position="360"/>
    </location>
</feature>
<feature type="compositionally biased region" description="Low complexity" evidence="4">
    <location>
        <begin position="10"/>
        <end position="19"/>
    </location>
</feature>
<feature type="active site" description="Proton acceptor; for dehydratase activity" evidence="3">
    <location>
        <position position="70"/>
    </location>
</feature>
<dbReference type="EMBL" id="JAUTXT010000018">
    <property type="protein sequence ID" value="KAK3674642.1"/>
    <property type="molecule type" value="Genomic_DNA"/>
</dbReference>
<reference evidence="6" key="1">
    <citation type="submission" date="2023-07" db="EMBL/GenBank/DDBJ databases">
        <title>Black Yeasts Isolated from many extreme environments.</title>
        <authorList>
            <person name="Coleine C."/>
            <person name="Stajich J.E."/>
            <person name="Selbmann L."/>
        </authorList>
    </citation>
    <scope>NUCLEOTIDE SEQUENCE</scope>
    <source>
        <strain evidence="6">CCFEE 5485</strain>
    </source>
</reference>
<evidence type="ECO:0000259" key="5">
    <source>
        <dbReference type="PROSITE" id="PS52019"/>
    </source>
</evidence>
<dbReference type="Gene3D" id="3.10.129.110">
    <property type="entry name" value="Polyketide synthase dehydratase"/>
    <property type="match status" value="1"/>
</dbReference>
<evidence type="ECO:0000256" key="4">
    <source>
        <dbReference type="SAM" id="MobiDB-lite"/>
    </source>
</evidence>
<feature type="region of interest" description="N-terminal hotdog fold" evidence="3">
    <location>
        <begin position="38"/>
        <end position="184"/>
    </location>
</feature>
<comment type="caution">
    <text evidence="6">The sequence shown here is derived from an EMBL/GenBank/DDBJ whole genome shotgun (WGS) entry which is preliminary data.</text>
</comment>
<feature type="active site" description="Proton donor; for dehydratase activity" evidence="3">
    <location>
        <position position="267"/>
    </location>
</feature>
<dbReference type="Proteomes" id="UP001274830">
    <property type="component" value="Unassembled WGS sequence"/>
</dbReference>
<dbReference type="InterPro" id="IPR042104">
    <property type="entry name" value="PKS_dehydratase_sf"/>
</dbReference>
<organism evidence="6 7">
    <name type="scientific">Recurvomyces mirabilis</name>
    <dbReference type="NCBI Taxonomy" id="574656"/>
    <lineage>
        <taxon>Eukaryota</taxon>
        <taxon>Fungi</taxon>
        <taxon>Dikarya</taxon>
        <taxon>Ascomycota</taxon>
        <taxon>Pezizomycotina</taxon>
        <taxon>Dothideomycetes</taxon>
        <taxon>Dothideomycetidae</taxon>
        <taxon>Mycosphaerellales</taxon>
        <taxon>Teratosphaeriaceae</taxon>
        <taxon>Recurvomyces</taxon>
    </lineage>
</organism>
<dbReference type="PROSITE" id="PS52019">
    <property type="entry name" value="PKS_MFAS_DH"/>
    <property type="match status" value="1"/>
</dbReference>
<name>A0AAE0WMU4_9PEZI</name>
<dbReference type="InterPro" id="IPR049900">
    <property type="entry name" value="PKS_mFAS_DH"/>
</dbReference>
<feature type="region of interest" description="Disordered" evidence="4">
    <location>
        <begin position="1"/>
        <end position="28"/>
    </location>
</feature>
<accession>A0AAE0WMU4</accession>
<feature type="domain" description="PKS/mFAS DH" evidence="5">
    <location>
        <begin position="38"/>
        <end position="360"/>
    </location>
</feature>